<evidence type="ECO:0000313" key="2">
    <source>
        <dbReference type="Proteomes" id="UP000789570"/>
    </source>
</evidence>
<sequence>MGHLLKKHHIALTKSHVTDGIFIAETQNETNFEEETEGAKDLEIEDWGYRFKVNRN</sequence>
<keyword evidence="2" id="KW-1185">Reference proteome</keyword>
<dbReference type="Proteomes" id="UP000789570">
    <property type="component" value="Unassembled WGS sequence"/>
</dbReference>
<name>A0A9N9H8U2_9GLOM</name>
<dbReference type="EMBL" id="CAJVPQ010005307">
    <property type="protein sequence ID" value="CAG8667791.1"/>
    <property type="molecule type" value="Genomic_DNA"/>
</dbReference>
<gene>
    <name evidence="1" type="ORF">FCALED_LOCUS11863</name>
</gene>
<protein>
    <submittedName>
        <fullName evidence="1">999_t:CDS:1</fullName>
    </submittedName>
</protein>
<comment type="caution">
    <text evidence="1">The sequence shown here is derived from an EMBL/GenBank/DDBJ whole genome shotgun (WGS) entry which is preliminary data.</text>
</comment>
<evidence type="ECO:0000313" key="1">
    <source>
        <dbReference type="EMBL" id="CAG8667791.1"/>
    </source>
</evidence>
<dbReference type="AlphaFoldDB" id="A0A9N9H8U2"/>
<organism evidence="1 2">
    <name type="scientific">Funneliformis caledonium</name>
    <dbReference type="NCBI Taxonomy" id="1117310"/>
    <lineage>
        <taxon>Eukaryota</taxon>
        <taxon>Fungi</taxon>
        <taxon>Fungi incertae sedis</taxon>
        <taxon>Mucoromycota</taxon>
        <taxon>Glomeromycotina</taxon>
        <taxon>Glomeromycetes</taxon>
        <taxon>Glomerales</taxon>
        <taxon>Glomeraceae</taxon>
        <taxon>Funneliformis</taxon>
    </lineage>
</organism>
<accession>A0A9N9H8U2</accession>
<reference evidence="1" key="1">
    <citation type="submission" date="2021-06" db="EMBL/GenBank/DDBJ databases">
        <authorList>
            <person name="Kallberg Y."/>
            <person name="Tangrot J."/>
            <person name="Rosling A."/>
        </authorList>
    </citation>
    <scope>NUCLEOTIDE SEQUENCE</scope>
    <source>
        <strain evidence="1">UK204</strain>
    </source>
</reference>
<proteinExistence type="predicted"/>